<evidence type="ECO:0000313" key="2">
    <source>
        <dbReference type="EMBL" id="GAA5146968.1"/>
    </source>
</evidence>
<keyword evidence="1" id="KW-0472">Membrane</keyword>
<dbReference type="Proteomes" id="UP001499852">
    <property type="component" value="Unassembled WGS sequence"/>
</dbReference>
<keyword evidence="1" id="KW-0812">Transmembrane</keyword>
<name>A0ABP9PMY5_9BACT</name>
<proteinExistence type="predicted"/>
<feature type="transmembrane region" description="Helical" evidence="1">
    <location>
        <begin position="244"/>
        <end position="265"/>
    </location>
</feature>
<dbReference type="EMBL" id="BAABIA010000009">
    <property type="protein sequence ID" value="GAA5146968.1"/>
    <property type="molecule type" value="Genomic_DNA"/>
</dbReference>
<feature type="transmembrane region" description="Helical" evidence="1">
    <location>
        <begin position="12"/>
        <end position="34"/>
    </location>
</feature>
<comment type="caution">
    <text evidence="2">The sequence shown here is derived from an EMBL/GenBank/DDBJ whole genome shotgun (WGS) entry which is preliminary data.</text>
</comment>
<feature type="transmembrane region" description="Helical" evidence="1">
    <location>
        <begin position="503"/>
        <end position="524"/>
    </location>
</feature>
<feature type="transmembrane region" description="Helical" evidence="1">
    <location>
        <begin position="144"/>
        <end position="167"/>
    </location>
</feature>
<reference evidence="3" key="1">
    <citation type="journal article" date="2019" name="Int. J. Syst. Evol. Microbiol.">
        <title>The Global Catalogue of Microorganisms (GCM) 10K type strain sequencing project: providing services to taxonomists for standard genome sequencing and annotation.</title>
        <authorList>
            <consortium name="The Broad Institute Genomics Platform"/>
            <consortium name="The Broad Institute Genome Sequencing Center for Infectious Disease"/>
            <person name="Wu L."/>
            <person name="Ma J."/>
        </authorList>
    </citation>
    <scope>NUCLEOTIDE SEQUENCE [LARGE SCALE GENOMIC DNA]</scope>
    <source>
        <strain evidence="3">JCM 18053</strain>
    </source>
</reference>
<dbReference type="RefSeq" id="WP_345738270.1">
    <property type="nucleotide sequence ID" value="NZ_BAABIA010000009.1"/>
</dbReference>
<evidence type="ECO:0000256" key="1">
    <source>
        <dbReference type="SAM" id="Phobius"/>
    </source>
</evidence>
<keyword evidence="3" id="KW-1185">Reference proteome</keyword>
<gene>
    <name evidence="2" type="ORF">GCM10023213_40920</name>
</gene>
<feature type="transmembrane region" description="Helical" evidence="1">
    <location>
        <begin position="481"/>
        <end position="497"/>
    </location>
</feature>
<protein>
    <recommendedName>
        <fullName evidence="4">DUF3592 domain-containing protein</fullName>
    </recommendedName>
</protein>
<accession>A0ABP9PMY5</accession>
<keyword evidence="1" id="KW-1133">Transmembrane helix</keyword>
<feature type="transmembrane region" description="Helical" evidence="1">
    <location>
        <begin position="210"/>
        <end position="232"/>
    </location>
</feature>
<evidence type="ECO:0000313" key="3">
    <source>
        <dbReference type="Proteomes" id="UP001499852"/>
    </source>
</evidence>
<evidence type="ECO:0008006" key="4">
    <source>
        <dbReference type="Google" id="ProtNLM"/>
    </source>
</evidence>
<sequence>MASRSKPASSSFLLLFGLPFILGGLGVGIFYWGMLWDWYQARAWVEVPCVLESSTLRDHMERRSSGSSRDTLMNEAQATYRYTYLNRQYKGDKVSLSLGADNFGDYQERISNVLMEARNNGGAFRCYVSVVRPEESVLFREARWTLLLFTSLFPLLFPLVGASFFWAGLKGRLLRGKVHAIQSRYPDEPWRWKPEWAGDWIQPKNRPMPWVWTAVTGWMLLVWGPMLHVLMVDSDMTRANPVSLLGLLPALPLGVCSLLTLRAWWRHRRPAPQVHVRPMPVVTGGPLKAEVALPMAGSRLQGNLEARLSCFKEWTETDSENSTITRREERWTTVQSVPLAAAIREDRGHRLKVVFDIPASLPAEDQQRIGSAEFDFLSWVWELELHGGGLKQKWCYDMPVYAPHQPLAWESPEAQEAAQAQKETEAAQDAAFKIWQMQNLDADELQMHLIRRHIEFTFESQSQRPVSFDLPLRRFSKPRPLLVFFTLIWVSMSVGMARSDLPFIVPFLFGSTSLLLLWLLTGLFKSRTLHLDDQGLKAGWKVGPYGKTLRVHREEIVRFRVSNAGMRMNGDHYNAVYLQRQGGDKIVILDGLPGKRVAESLVLLLEQWRKQA</sequence>
<organism evidence="2 3">
    <name type="scientific">Prosthecobacter algae</name>
    <dbReference type="NCBI Taxonomy" id="1144682"/>
    <lineage>
        <taxon>Bacteria</taxon>
        <taxon>Pseudomonadati</taxon>
        <taxon>Verrucomicrobiota</taxon>
        <taxon>Verrucomicrobiia</taxon>
        <taxon>Verrucomicrobiales</taxon>
        <taxon>Verrucomicrobiaceae</taxon>
        <taxon>Prosthecobacter</taxon>
    </lineage>
</organism>